<dbReference type="GO" id="GO:0032259">
    <property type="term" value="P:methylation"/>
    <property type="evidence" value="ECO:0007669"/>
    <property type="project" value="UniProtKB-KW"/>
</dbReference>
<evidence type="ECO:0000256" key="1">
    <source>
        <dbReference type="ARBA" id="ARBA00022603"/>
    </source>
</evidence>
<keyword evidence="1 3" id="KW-0489">Methyltransferase</keyword>
<dbReference type="Proteomes" id="UP000017862">
    <property type="component" value="Chromosome"/>
</dbReference>
<dbReference type="HOGENOM" id="CLU_046586_0_3_5"/>
<dbReference type="STRING" id="1261131.lam_355"/>
<evidence type="ECO:0000256" key="2">
    <source>
        <dbReference type="ARBA" id="ARBA00022679"/>
    </source>
</evidence>
<dbReference type="PATRIC" id="fig|1261131.3.peg.343"/>
<dbReference type="RefSeq" id="WP_007556990.1">
    <property type="nucleotide sequence ID" value="NC_022793.1"/>
</dbReference>
<accession>U6B4A4</accession>
<protein>
    <submittedName>
        <fullName evidence="3">SAM-dependent methyltransferase</fullName>
    </submittedName>
</protein>
<name>U6B4A4_9HYPH</name>
<dbReference type="InterPro" id="IPR029063">
    <property type="entry name" value="SAM-dependent_MTases_sf"/>
</dbReference>
<dbReference type="PANTHER" id="PTHR13090">
    <property type="entry name" value="ARGININE-HYDROXYLASE NDUFAF5, MITOCHONDRIAL"/>
    <property type="match status" value="1"/>
</dbReference>
<dbReference type="PANTHER" id="PTHR13090:SF1">
    <property type="entry name" value="ARGININE-HYDROXYLASE NDUFAF5, MITOCHONDRIAL"/>
    <property type="match status" value="1"/>
</dbReference>
<dbReference type="SUPFAM" id="SSF53335">
    <property type="entry name" value="S-adenosyl-L-methionine-dependent methyltransferases"/>
    <property type="match status" value="1"/>
</dbReference>
<keyword evidence="4" id="KW-1185">Reference proteome</keyword>
<evidence type="ECO:0000313" key="3">
    <source>
        <dbReference type="EMBL" id="AHA27725.1"/>
    </source>
</evidence>
<dbReference type="Gene3D" id="3.40.50.150">
    <property type="entry name" value="Vaccinia Virus protein VP39"/>
    <property type="match status" value="1"/>
</dbReference>
<dbReference type="eggNOG" id="COG2226">
    <property type="taxonomic scope" value="Bacteria"/>
</dbReference>
<sequence length="269" mass="30361">MKPLFDMLLISANRLRASRQKDSSAYFLLDIVAKEMSFRMKIINKKFKNAIELHGATGIVGRSCMKEKKIAQLIRTEISTELANNNDEILVSSFEEIPSISKPIDLIISPLHLHIINDVFDMLLKINKKLEPGGLFLAAIPGIGTLRELRKALLIAETELTGGASPRVIPFMDIKNVGDLMQRSGFISPIIDQDKYTVYYKSMFHLMHDLRKMGMANPLIHRSKKPNNKSLFIRAAEIYAEENSDKTGQVAASFSIIYALGWKPEKKQK</sequence>
<dbReference type="EMBL" id="CP006604">
    <property type="protein sequence ID" value="AHA27725.1"/>
    <property type="molecule type" value="Genomic_DNA"/>
</dbReference>
<dbReference type="InterPro" id="IPR050602">
    <property type="entry name" value="Malonyl-ACP_OMT"/>
</dbReference>
<evidence type="ECO:0000313" key="4">
    <source>
        <dbReference type="Proteomes" id="UP000017862"/>
    </source>
</evidence>
<dbReference type="KEGG" id="lar:lam_355"/>
<gene>
    <name evidence="3" type="primary">smtA</name>
    <name evidence="3" type="ORF">lam_355</name>
</gene>
<proteinExistence type="predicted"/>
<dbReference type="GO" id="GO:0008168">
    <property type="term" value="F:methyltransferase activity"/>
    <property type="evidence" value="ECO:0007669"/>
    <property type="project" value="UniProtKB-KW"/>
</dbReference>
<reference evidence="3 4" key="1">
    <citation type="journal article" date="2014" name="Mol. Plant Microbe Interact.">
        <title>The complete genome sequence of Candidatus Liberibacter americanus, associated with citrus Huanglongbing.</title>
        <authorList>
            <person name="Wulff N.A."/>
            <person name="Zhang S."/>
            <person name="Setubal J.C."/>
            <person name="Almeida N.F."/>
            <person name="Martins E.C."/>
            <person name="Harakava R."/>
            <person name="Kumar D."/>
            <person name="Rangel L.T."/>
            <person name="Foissac X."/>
            <person name="Bove J."/>
            <person name="Gabriel D.W."/>
        </authorList>
    </citation>
    <scope>NUCLEOTIDE SEQUENCE [LARGE SCALE GENOMIC DNA]</scope>
    <source>
        <strain evidence="3 4">Sao Paulo</strain>
    </source>
</reference>
<keyword evidence="2 3" id="KW-0808">Transferase</keyword>
<organism evidence="3 4">
    <name type="scientific">Candidatus Liberibacter americanus str. Sao Paulo</name>
    <dbReference type="NCBI Taxonomy" id="1261131"/>
    <lineage>
        <taxon>Bacteria</taxon>
        <taxon>Pseudomonadati</taxon>
        <taxon>Pseudomonadota</taxon>
        <taxon>Alphaproteobacteria</taxon>
        <taxon>Hyphomicrobiales</taxon>
        <taxon>Rhizobiaceae</taxon>
        <taxon>Liberibacter</taxon>
    </lineage>
</organism>
<dbReference type="AlphaFoldDB" id="U6B4A4"/>